<evidence type="ECO:0000313" key="2">
    <source>
        <dbReference type="Proteomes" id="UP000030012"/>
    </source>
</evidence>
<dbReference type="Proteomes" id="UP000030012">
    <property type="component" value="Unassembled WGS sequence"/>
</dbReference>
<protein>
    <recommendedName>
        <fullName evidence="3">Lipoprotein</fullName>
    </recommendedName>
</protein>
<dbReference type="OrthoDB" id="1950593at2"/>
<gene>
    <name evidence="1" type="ORF">Z968_04635</name>
</gene>
<dbReference type="RefSeq" id="WP_039253920.1">
    <property type="nucleotide sequence ID" value="NZ_JENJ01000014.1"/>
</dbReference>
<proteinExistence type="predicted"/>
<dbReference type="AlphaFoldDB" id="A0A0A0IA13"/>
<sequence>MIKNIKKYTSYMLIFITIFMFVGCNKKQYENVKEKDVFDMKTATKIVESYFNYIQADKYDEVGKLLEEKAKTDTKNLKPSELRIRGYRISEVTESGGEGDFKIDVIKSSLSKPETQLIEYRIKVAKKGMEYKITEVETSLFKEAFQKNNQIRFRKESNIETLLVTDMDGIPQYGYAKNDSGKLQSELIPKNNFGICSLSYSGSMLGITTKGDGTFVGILMIDDTIQTQGANKDKEKNGQSSDNKDFSNVVKEKPIGKNLLVCDLLKNTNVENIVFSQNDKLLLIQYTKDKNTCIKVFNTESGESIPTNFEEEYPLSKVNVIFREFKKDKMTFSVISKDSKEKDNKYVGEWELDLKSYKISKEKK</sequence>
<comment type="caution">
    <text evidence="1">The sequence shown here is derived from an EMBL/GenBank/DDBJ whole genome shotgun (WGS) entry which is preliminary data.</text>
</comment>
<evidence type="ECO:0008006" key="3">
    <source>
        <dbReference type="Google" id="ProtNLM"/>
    </source>
</evidence>
<evidence type="ECO:0000313" key="1">
    <source>
        <dbReference type="EMBL" id="KGM97156.1"/>
    </source>
</evidence>
<name>A0A0A0IA13_CLONO</name>
<organism evidence="1 2">
    <name type="scientific">Clostridium novyi A str. 4552</name>
    <dbReference type="NCBI Taxonomy" id="1444289"/>
    <lineage>
        <taxon>Bacteria</taxon>
        <taxon>Bacillati</taxon>
        <taxon>Bacillota</taxon>
        <taxon>Clostridia</taxon>
        <taxon>Eubacteriales</taxon>
        <taxon>Clostridiaceae</taxon>
        <taxon>Clostridium</taxon>
    </lineage>
</organism>
<reference evidence="1 2" key="1">
    <citation type="submission" date="2014-01" db="EMBL/GenBank/DDBJ databases">
        <title>Plasmidome dynamics in the species complex Clostridium novyi sensu lato converts strains of independent lineages into distinctly different pathogens.</title>
        <authorList>
            <person name="Skarin H."/>
            <person name="Segerman B."/>
        </authorList>
    </citation>
    <scope>NUCLEOTIDE SEQUENCE [LARGE SCALE GENOMIC DNA]</scope>
    <source>
        <strain evidence="1 2">4552</strain>
    </source>
</reference>
<dbReference type="EMBL" id="JENJ01000014">
    <property type="protein sequence ID" value="KGM97156.1"/>
    <property type="molecule type" value="Genomic_DNA"/>
</dbReference>
<dbReference type="PROSITE" id="PS51257">
    <property type="entry name" value="PROKAR_LIPOPROTEIN"/>
    <property type="match status" value="1"/>
</dbReference>
<accession>A0A0A0IA13</accession>